<proteinExistence type="predicted"/>
<name>A0A7W9G843_9ACTN</name>
<evidence type="ECO:0000259" key="1">
    <source>
        <dbReference type="Pfam" id="PF06283"/>
    </source>
</evidence>
<dbReference type="InterPro" id="IPR029062">
    <property type="entry name" value="Class_I_gatase-like"/>
</dbReference>
<sequence>MKVTVWNEFFEERTYPSVSSVYPDGLHTVLRQALIEHLDPGAEVRVALQEEPGHGLGPEVLDDTDVLLWWSHLKDDEVVDEVVERVRRRVLDGMGLLILHSAIGSKIAKALLGTSGAMTGWRHGDSELLWTVLPGHEIVAGVPNPVVIPSGEMYGEPLDIPAPDELVFISSYEGGEVLRSGCGWHRGRGRVFFFAPGHEEAPIYFQPEIRRILANAVRWAAPSAQPQPKSTRSGEYPKNWWVQA</sequence>
<comment type="caution">
    <text evidence="2">The sequence shown here is derived from an EMBL/GenBank/DDBJ whole genome shotgun (WGS) entry which is preliminary data.</text>
</comment>
<keyword evidence="3" id="KW-1185">Reference proteome</keyword>
<organism evidence="2 3">
    <name type="scientific">Nonomuraea jabiensis</name>
    <dbReference type="NCBI Taxonomy" id="882448"/>
    <lineage>
        <taxon>Bacteria</taxon>
        <taxon>Bacillati</taxon>
        <taxon>Actinomycetota</taxon>
        <taxon>Actinomycetes</taxon>
        <taxon>Streptosporangiales</taxon>
        <taxon>Streptosporangiaceae</taxon>
        <taxon>Nonomuraea</taxon>
    </lineage>
</organism>
<dbReference type="Gene3D" id="3.40.50.880">
    <property type="match status" value="1"/>
</dbReference>
<dbReference type="AlphaFoldDB" id="A0A7W9G843"/>
<dbReference type="Proteomes" id="UP000579153">
    <property type="component" value="Unassembled WGS sequence"/>
</dbReference>
<dbReference type="InterPro" id="IPR029010">
    <property type="entry name" value="ThuA-like"/>
</dbReference>
<dbReference type="Pfam" id="PF06283">
    <property type="entry name" value="ThuA"/>
    <property type="match status" value="1"/>
</dbReference>
<dbReference type="RefSeq" id="WP_185072347.1">
    <property type="nucleotide sequence ID" value="NZ_JACHMB010000001.1"/>
</dbReference>
<dbReference type="PIRSF" id="PIRSF030013">
    <property type="entry name" value="ThuA"/>
    <property type="match status" value="1"/>
</dbReference>
<dbReference type="InterPro" id="IPR009381">
    <property type="entry name" value="Trehalose_catabolism_ThuA_prok"/>
</dbReference>
<protein>
    <submittedName>
        <fullName evidence="2">Trehalose utilization protein</fullName>
    </submittedName>
</protein>
<feature type="domain" description="ThuA-like" evidence="1">
    <location>
        <begin position="33"/>
        <end position="220"/>
    </location>
</feature>
<gene>
    <name evidence="2" type="ORF">HD596_005723</name>
</gene>
<reference evidence="2 3" key="1">
    <citation type="submission" date="2020-08" db="EMBL/GenBank/DDBJ databases">
        <title>Sequencing the genomes of 1000 actinobacteria strains.</title>
        <authorList>
            <person name="Klenk H.-P."/>
        </authorList>
    </citation>
    <scope>NUCLEOTIDE SEQUENCE [LARGE SCALE GENOMIC DNA]</scope>
    <source>
        <strain evidence="2 3">DSM 45507</strain>
    </source>
</reference>
<dbReference type="SUPFAM" id="SSF52317">
    <property type="entry name" value="Class I glutamine amidotransferase-like"/>
    <property type="match status" value="1"/>
</dbReference>
<evidence type="ECO:0000313" key="3">
    <source>
        <dbReference type="Proteomes" id="UP000579153"/>
    </source>
</evidence>
<dbReference type="EMBL" id="JACHMB010000001">
    <property type="protein sequence ID" value="MBB5778967.1"/>
    <property type="molecule type" value="Genomic_DNA"/>
</dbReference>
<evidence type="ECO:0000313" key="2">
    <source>
        <dbReference type="EMBL" id="MBB5778967.1"/>
    </source>
</evidence>
<accession>A0A7W9G843</accession>